<sequence>EFTDYCNAGGERYWGNKILPELEEFSSLFYLSIVLFVSDAMRSLQIEALLDQAVNKLSGGERQRVFITLCLGKPADIYLIDEPSAHLDSKQHITSS</sequence>
<proteinExistence type="predicted"/>
<gene>
    <name evidence="2" type="ORF">DY000_02050721</name>
</gene>
<evidence type="ECO:0000313" key="2">
    <source>
        <dbReference type="EMBL" id="KAF3608149.1"/>
    </source>
</evidence>
<dbReference type="Pfam" id="PF00005">
    <property type="entry name" value="ABC_tran"/>
    <property type="match status" value="1"/>
</dbReference>
<name>A0ABQ7EZ95_BRACR</name>
<feature type="domain" description="ABC transporter" evidence="1">
    <location>
        <begin position="37"/>
        <end position="84"/>
    </location>
</feature>
<reference evidence="2 3" key="1">
    <citation type="journal article" date="2020" name="BMC Genomics">
        <title>Intraspecific diversification of the crop wild relative Brassica cretica Lam. using demographic model selection.</title>
        <authorList>
            <person name="Kioukis A."/>
            <person name="Michalopoulou V.A."/>
            <person name="Briers L."/>
            <person name="Pirintsos S."/>
            <person name="Studholme D.J."/>
            <person name="Pavlidis P."/>
            <person name="Sarris P.F."/>
        </authorList>
    </citation>
    <scope>NUCLEOTIDE SEQUENCE [LARGE SCALE GENOMIC DNA]</scope>
    <source>
        <strain evidence="3">cv. PFS-1207/04</strain>
    </source>
</reference>
<dbReference type="Gene3D" id="3.40.50.300">
    <property type="entry name" value="P-loop containing nucleotide triphosphate hydrolases"/>
    <property type="match status" value="1"/>
</dbReference>
<dbReference type="PANTHER" id="PTHR19248">
    <property type="entry name" value="ATP-BINDING TRANSPORT PROTEIN-RELATED"/>
    <property type="match status" value="1"/>
</dbReference>
<organism evidence="2 3">
    <name type="scientific">Brassica cretica</name>
    <name type="common">Mustard</name>
    <dbReference type="NCBI Taxonomy" id="69181"/>
    <lineage>
        <taxon>Eukaryota</taxon>
        <taxon>Viridiplantae</taxon>
        <taxon>Streptophyta</taxon>
        <taxon>Embryophyta</taxon>
        <taxon>Tracheophyta</taxon>
        <taxon>Spermatophyta</taxon>
        <taxon>Magnoliopsida</taxon>
        <taxon>eudicotyledons</taxon>
        <taxon>Gunneridae</taxon>
        <taxon>Pentapetalae</taxon>
        <taxon>rosids</taxon>
        <taxon>malvids</taxon>
        <taxon>Brassicales</taxon>
        <taxon>Brassicaceae</taxon>
        <taxon>Brassiceae</taxon>
        <taxon>Brassica</taxon>
    </lineage>
</organism>
<dbReference type="SUPFAM" id="SSF52540">
    <property type="entry name" value="P-loop containing nucleoside triphosphate hydrolases"/>
    <property type="match status" value="1"/>
</dbReference>
<dbReference type="InterPro" id="IPR027417">
    <property type="entry name" value="P-loop_NTPase"/>
</dbReference>
<accession>A0ABQ7EZ95</accession>
<keyword evidence="3" id="KW-1185">Reference proteome</keyword>
<evidence type="ECO:0000313" key="3">
    <source>
        <dbReference type="Proteomes" id="UP000266723"/>
    </source>
</evidence>
<comment type="caution">
    <text evidence="2">The sequence shown here is derived from an EMBL/GenBank/DDBJ whole genome shotgun (WGS) entry which is preliminary data.</text>
</comment>
<dbReference type="InterPro" id="IPR003439">
    <property type="entry name" value="ABC_transporter-like_ATP-bd"/>
</dbReference>
<dbReference type="Proteomes" id="UP000266723">
    <property type="component" value="Unassembled WGS sequence"/>
</dbReference>
<evidence type="ECO:0000259" key="1">
    <source>
        <dbReference type="Pfam" id="PF00005"/>
    </source>
</evidence>
<dbReference type="InterPro" id="IPR013283">
    <property type="entry name" value="RLI1"/>
</dbReference>
<feature type="non-terminal residue" evidence="2">
    <location>
        <position position="1"/>
    </location>
</feature>
<dbReference type="EMBL" id="QGKV02000297">
    <property type="protein sequence ID" value="KAF3608149.1"/>
    <property type="molecule type" value="Genomic_DNA"/>
</dbReference>
<protein>
    <recommendedName>
        <fullName evidence="1">ABC transporter domain-containing protein</fullName>
    </recommendedName>
</protein>